<dbReference type="EMBL" id="UGHZ01000005">
    <property type="protein sequence ID" value="STP13777.1"/>
    <property type="molecule type" value="Genomic_DNA"/>
</dbReference>
<evidence type="ECO:0000313" key="4">
    <source>
        <dbReference type="EMBL" id="STP13777.1"/>
    </source>
</evidence>
<sequence>MDTNTAKQPTEQKKQAKMQEKVENYKQEQLSLLNQAKESQGNAAKQVNDSLKSISQTSQEQKEPFDLYAGLVPDSQGKADELTNIGLESQSQSQNEPYTIIPPDVSEGVKYQKYRNTGVDYFDRKGNLSLLDAYLAKQLGLNVSYNFHKIDMKVDNRTRNVNLTKSYNDYAAAVVNIKKVGMGQASIANASSGNMFVDSIGKLGDKTLLGYVNFLTDARAANASNKAIFATTLGRGNKLLKSQEAELDSLFADTTNNAERSAKVNAISMQNLIADLEVSLHMQKANGMVNPQLIQSRQNVINTAKEVQALYANGDWKTKEGIKNNSIKLFAYMKELDRHL</sequence>
<dbReference type="EMBL" id="UGHZ01000001">
    <property type="protein sequence ID" value="STP08605.1"/>
    <property type="molecule type" value="Genomic_DNA"/>
</dbReference>
<name>A0A377JNK8_9HELI</name>
<feature type="compositionally biased region" description="Basic and acidic residues" evidence="1">
    <location>
        <begin position="10"/>
        <end position="26"/>
    </location>
</feature>
<gene>
    <name evidence="2" type="ORF">NCTC12221_00017</name>
    <name evidence="3" type="ORF">NCTC12221_01436</name>
    <name evidence="4" type="ORF">NCTC12221_01855</name>
</gene>
<evidence type="ECO:0000256" key="1">
    <source>
        <dbReference type="SAM" id="MobiDB-lite"/>
    </source>
</evidence>
<proteinExistence type="predicted"/>
<dbReference type="AlphaFoldDB" id="A0A377JNK8"/>
<dbReference type="RefSeq" id="WP_115025471.1">
    <property type="nucleotide sequence ID" value="NZ_UGHZ01000001.1"/>
</dbReference>
<organism evidence="2 5">
    <name type="scientific">Helicobacter cinaedi</name>
    <dbReference type="NCBI Taxonomy" id="213"/>
    <lineage>
        <taxon>Bacteria</taxon>
        <taxon>Pseudomonadati</taxon>
        <taxon>Campylobacterota</taxon>
        <taxon>Epsilonproteobacteria</taxon>
        <taxon>Campylobacterales</taxon>
        <taxon>Helicobacteraceae</taxon>
        <taxon>Helicobacter</taxon>
    </lineage>
</organism>
<dbReference type="EMBL" id="UGHZ01000002">
    <property type="protein sequence ID" value="STP13363.1"/>
    <property type="molecule type" value="Genomic_DNA"/>
</dbReference>
<evidence type="ECO:0000313" key="3">
    <source>
        <dbReference type="EMBL" id="STP13363.1"/>
    </source>
</evidence>
<protein>
    <submittedName>
        <fullName evidence="2">Uncharacterized protein</fullName>
    </submittedName>
</protein>
<evidence type="ECO:0000313" key="2">
    <source>
        <dbReference type="EMBL" id="STP08605.1"/>
    </source>
</evidence>
<reference evidence="2 5" key="1">
    <citation type="submission" date="2018-06" db="EMBL/GenBank/DDBJ databases">
        <authorList>
            <consortium name="Pathogen Informatics"/>
            <person name="Doyle S."/>
        </authorList>
    </citation>
    <scope>NUCLEOTIDE SEQUENCE [LARGE SCALE GENOMIC DNA]</scope>
    <source>
        <strain evidence="2 5">NCTC12221</strain>
    </source>
</reference>
<dbReference type="Proteomes" id="UP000255335">
    <property type="component" value="Unassembled WGS sequence"/>
</dbReference>
<feature type="region of interest" description="Disordered" evidence="1">
    <location>
        <begin position="1"/>
        <end position="62"/>
    </location>
</feature>
<feature type="compositionally biased region" description="Polar residues" evidence="1">
    <location>
        <begin position="27"/>
        <end position="59"/>
    </location>
</feature>
<evidence type="ECO:0000313" key="5">
    <source>
        <dbReference type="Proteomes" id="UP000255335"/>
    </source>
</evidence>
<accession>A0A377JNK8</accession>